<evidence type="ECO:0000313" key="1">
    <source>
        <dbReference type="EMBL" id="POM76096.1"/>
    </source>
</evidence>
<dbReference type="Proteomes" id="UP000237271">
    <property type="component" value="Unassembled WGS sequence"/>
</dbReference>
<dbReference type="EMBL" id="NCKW01003540">
    <property type="protein sequence ID" value="POM76096.1"/>
    <property type="molecule type" value="Genomic_DNA"/>
</dbReference>
<organism evidence="1 2">
    <name type="scientific">Phytophthora palmivora</name>
    <dbReference type="NCBI Taxonomy" id="4796"/>
    <lineage>
        <taxon>Eukaryota</taxon>
        <taxon>Sar</taxon>
        <taxon>Stramenopiles</taxon>
        <taxon>Oomycota</taxon>
        <taxon>Peronosporomycetes</taxon>
        <taxon>Peronosporales</taxon>
        <taxon>Peronosporaceae</taxon>
        <taxon>Phytophthora</taxon>
    </lineage>
</organism>
<name>A0A2P4YE66_9STRA</name>
<accession>A0A2P4YE66</accession>
<gene>
    <name evidence="1" type="ORF">PHPALM_6705</name>
</gene>
<dbReference type="CDD" id="cd09272">
    <property type="entry name" value="RNase_HI_RT_Ty1"/>
    <property type="match status" value="1"/>
</dbReference>
<reference evidence="1 2" key="1">
    <citation type="journal article" date="2017" name="Genome Biol. Evol.">
        <title>Phytophthora megakarya and P. palmivora, closely related causal agents of cacao black pod rot, underwent increases in genome sizes and gene numbers by different mechanisms.</title>
        <authorList>
            <person name="Ali S.S."/>
            <person name="Shao J."/>
            <person name="Lary D.J."/>
            <person name="Kronmiller B."/>
            <person name="Shen D."/>
            <person name="Strem M.D."/>
            <person name="Amoako-Attah I."/>
            <person name="Akrofi A.Y."/>
            <person name="Begoude B.A."/>
            <person name="Ten Hoopen G.M."/>
            <person name="Coulibaly K."/>
            <person name="Kebe B.I."/>
            <person name="Melnick R.L."/>
            <person name="Guiltinan M.J."/>
            <person name="Tyler B.M."/>
            <person name="Meinhardt L.W."/>
            <person name="Bailey B.A."/>
        </authorList>
    </citation>
    <scope>NUCLEOTIDE SEQUENCE [LARGE SCALE GENOMIC DNA]</scope>
    <source>
        <strain evidence="2">sbr112.9</strain>
    </source>
</reference>
<dbReference type="PANTHER" id="PTHR11439">
    <property type="entry name" value="GAG-POL-RELATED RETROTRANSPOSON"/>
    <property type="match status" value="1"/>
</dbReference>
<evidence type="ECO:0000313" key="2">
    <source>
        <dbReference type="Proteomes" id="UP000237271"/>
    </source>
</evidence>
<dbReference type="OrthoDB" id="1113209at2759"/>
<comment type="caution">
    <text evidence="1">The sequence shown here is derived from an EMBL/GenBank/DDBJ whole genome shotgun (WGS) entry which is preliminary data.</text>
</comment>
<sequence length="107" mass="11778">MALSDGIKNVVWMRRLLEDIGAEQHGPTVIYEDNQGAMAFTKNVGYQARTKHIDIRYHFIREKIAGGEVESIDEDATRVAHTEQGGSQARAIQLGGGVVVALRCLLD</sequence>
<keyword evidence="2" id="KW-1185">Reference proteome</keyword>
<proteinExistence type="predicted"/>
<dbReference type="PANTHER" id="PTHR11439:SF440">
    <property type="entry name" value="INTEGRASE CATALYTIC DOMAIN-CONTAINING PROTEIN"/>
    <property type="match status" value="1"/>
</dbReference>
<protein>
    <submittedName>
        <fullName evidence="1">Polyprotein</fullName>
    </submittedName>
</protein>
<dbReference type="AlphaFoldDB" id="A0A2P4YE66"/>